<reference evidence="1 2" key="1">
    <citation type="submission" date="2021-06" db="EMBL/GenBank/DDBJ databases">
        <authorList>
            <person name="Sun Q."/>
            <person name="Li D."/>
        </authorList>
    </citation>
    <scope>NUCLEOTIDE SEQUENCE [LARGE SCALE GENOMIC DNA]</scope>
    <source>
        <strain evidence="1 2">MSJ-1</strain>
    </source>
</reference>
<proteinExistence type="predicted"/>
<dbReference type="Proteomes" id="UP000783742">
    <property type="component" value="Unassembled WGS sequence"/>
</dbReference>
<dbReference type="EMBL" id="JAHLQO010000004">
    <property type="protein sequence ID" value="MBU5669491.1"/>
    <property type="molecule type" value="Genomic_DNA"/>
</dbReference>
<comment type="caution">
    <text evidence="1">The sequence shown here is derived from an EMBL/GenBank/DDBJ whole genome shotgun (WGS) entry which is preliminary data.</text>
</comment>
<sequence>MYLWKRYEKKAIYRRITKRAIGFIRDVENNNNIDYYYETCKLIGNKIILNNEVSKNYVESVDTGTFYYEHDGKFYKYRRYYLGGFGVDTYTEEIGITNEEEQVFSHYSKGKFLNLIKHQNINQYPHSGFQGDYYYEFIR</sequence>
<accession>A0ABS6FHP8</accession>
<evidence type="ECO:0000313" key="1">
    <source>
        <dbReference type="EMBL" id="MBU5669491.1"/>
    </source>
</evidence>
<keyword evidence="2" id="KW-1185">Reference proteome</keyword>
<dbReference type="RefSeq" id="WP_216549323.1">
    <property type="nucleotide sequence ID" value="NZ_JAHLQO010000004.1"/>
</dbReference>
<gene>
    <name evidence="1" type="ORF">KQI68_06520</name>
</gene>
<organism evidence="1 2">
    <name type="scientific">Peptoniphilus ovalis</name>
    <dbReference type="NCBI Taxonomy" id="2841503"/>
    <lineage>
        <taxon>Bacteria</taxon>
        <taxon>Bacillati</taxon>
        <taxon>Bacillota</taxon>
        <taxon>Tissierellia</taxon>
        <taxon>Tissierellales</taxon>
        <taxon>Peptoniphilaceae</taxon>
        <taxon>Peptoniphilus</taxon>
    </lineage>
</organism>
<protein>
    <recommendedName>
        <fullName evidence="3">MORN repeat variant</fullName>
    </recommendedName>
</protein>
<name>A0ABS6FHP8_9FIRM</name>
<evidence type="ECO:0000313" key="2">
    <source>
        <dbReference type="Proteomes" id="UP000783742"/>
    </source>
</evidence>
<evidence type="ECO:0008006" key="3">
    <source>
        <dbReference type="Google" id="ProtNLM"/>
    </source>
</evidence>